<dbReference type="GO" id="GO:0020037">
    <property type="term" value="F:heme binding"/>
    <property type="evidence" value="ECO:0007669"/>
    <property type="project" value="InterPro"/>
</dbReference>
<name>A0A095ZHE6_9BACT</name>
<dbReference type="Proteomes" id="UP000029556">
    <property type="component" value="Unassembled WGS sequence"/>
</dbReference>
<feature type="compositionally biased region" description="Polar residues" evidence="4">
    <location>
        <begin position="79"/>
        <end position="90"/>
    </location>
</feature>
<dbReference type="RefSeq" id="WP_036873807.1">
    <property type="nucleotide sequence ID" value="NZ_JRNN01000073.1"/>
</dbReference>
<dbReference type="PROSITE" id="PS51007">
    <property type="entry name" value="CYTC"/>
    <property type="match status" value="1"/>
</dbReference>
<dbReference type="InterPro" id="IPR059113">
    <property type="entry name" value="Znf_ribbon"/>
</dbReference>
<keyword evidence="5" id="KW-0472">Membrane</keyword>
<dbReference type="InterPro" id="IPR011990">
    <property type="entry name" value="TPR-like_helical_dom_sf"/>
</dbReference>
<sequence>MAIIRCPECGHQISDRAPVCPSCGVEIADRVTRCTQCGEVYFNDLHECPNCHHANMNYRDATSPVYEQAVEQEAEPTATVDTTPPASNGDMQRPKKKPTTLIIAFIIAIIACGVGYYFYHNAQTKEELEAYEFAAKSEDPIVLQDYLDRFKDAPMAHRDSIHVRLTAIQQMDSEWTDAWVSNSKTALEDYLDKHPDSEHRAEAMRKIDSLDWVAARSANSVDAYQFYLEDHPNGAYVDDANDGIKKINAQTVQPEERAMLSSLFKQFFQSIDAKDENGLTSTVSPIISSFLGKVDANKNDVITFLHKLYNQEVASMSWHLLNDYKIDKKEIGDEQYEYTVNFSADQAVNKVNDTQQTMHYRIKAKVNPDGKIAEFNMTRIIQ</sequence>
<dbReference type="InterPro" id="IPR009056">
    <property type="entry name" value="Cyt_c-like_dom"/>
</dbReference>
<evidence type="ECO:0000256" key="4">
    <source>
        <dbReference type="SAM" id="MobiDB-lite"/>
    </source>
</evidence>
<evidence type="ECO:0000256" key="1">
    <source>
        <dbReference type="ARBA" id="ARBA00022723"/>
    </source>
</evidence>
<evidence type="ECO:0000256" key="5">
    <source>
        <dbReference type="SAM" id="Phobius"/>
    </source>
</evidence>
<dbReference type="EMBL" id="JRNN01000073">
    <property type="protein sequence ID" value="KGF34123.1"/>
    <property type="molecule type" value="Genomic_DNA"/>
</dbReference>
<dbReference type="AlphaFoldDB" id="A0A095ZHE6"/>
<keyword evidence="5" id="KW-1133">Transmembrane helix</keyword>
<reference evidence="7 8" key="1">
    <citation type="submission" date="2014-07" db="EMBL/GenBank/DDBJ databases">
        <authorList>
            <person name="McCorrison J."/>
            <person name="Sanka R."/>
            <person name="Torralba M."/>
            <person name="Gillis M."/>
            <person name="Haft D.H."/>
            <person name="Methe B."/>
            <person name="Sutton G."/>
            <person name="Nelson K.E."/>
        </authorList>
    </citation>
    <scope>NUCLEOTIDE SEQUENCE [LARGE SCALE GENOMIC DNA]</scope>
    <source>
        <strain evidence="7 8">DNF00853</strain>
    </source>
</reference>
<dbReference type="OrthoDB" id="1078822at2"/>
<organism evidence="7 8">
    <name type="scientific">Hoylesella buccalis DNF00853</name>
    <dbReference type="NCBI Taxonomy" id="1401074"/>
    <lineage>
        <taxon>Bacteria</taxon>
        <taxon>Pseudomonadati</taxon>
        <taxon>Bacteroidota</taxon>
        <taxon>Bacteroidia</taxon>
        <taxon>Bacteroidales</taxon>
        <taxon>Prevotellaceae</taxon>
        <taxon>Hoylesella</taxon>
    </lineage>
</organism>
<keyword evidence="1 3" id="KW-0479">Metal-binding</keyword>
<dbReference type="GO" id="GO:0046872">
    <property type="term" value="F:metal ion binding"/>
    <property type="evidence" value="ECO:0007669"/>
    <property type="project" value="UniProtKB-KW"/>
</dbReference>
<evidence type="ECO:0000313" key="8">
    <source>
        <dbReference type="Proteomes" id="UP000029556"/>
    </source>
</evidence>
<evidence type="ECO:0000259" key="6">
    <source>
        <dbReference type="PROSITE" id="PS51007"/>
    </source>
</evidence>
<evidence type="ECO:0000256" key="2">
    <source>
        <dbReference type="ARBA" id="ARBA00023004"/>
    </source>
</evidence>
<dbReference type="Pfam" id="PF13248">
    <property type="entry name" value="Zn_ribbon_3"/>
    <property type="match status" value="1"/>
</dbReference>
<gene>
    <name evidence="7" type="ORF">HMPREF2137_09305</name>
</gene>
<feature type="domain" description="Cytochrome c" evidence="6">
    <location>
        <begin position="33"/>
        <end position="151"/>
    </location>
</feature>
<evidence type="ECO:0000313" key="7">
    <source>
        <dbReference type="EMBL" id="KGF34123.1"/>
    </source>
</evidence>
<dbReference type="Gene3D" id="1.25.40.10">
    <property type="entry name" value="Tetratricopeptide repeat domain"/>
    <property type="match status" value="1"/>
</dbReference>
<dbReference type="GO" id="GO:0009055">
    <property type="term" value="F:electron transfer activity"/>
    <property type="evidence" value="ECO:0007669"/>
    <property type="project" value="InterPro"/>
</dbReference>
<feature type="region of interest" description="Disordered" evidence="4">
    <location>
        <begin position="70"/>
        <end position="94"/>
    </location>
</feature>
<accession>A0A095ZHE6</accession>
<keyword evidence="3" id="KW-0349">Heme</keyword>
<keyword evidence="2 3" id="KW-0408">Iron</keyword>
<evidence type="ECO:0000256" key="3">
    <source>
        <dbReference type="PROSITE-ProRule" id="PRU00433"/>
    </source>
</evidence>
<proteinExistence type="predicted"/>
<keyword evidence="5" id="KW-0812">Transmembrane</keyword>
<comment type="caution">
    <text evidence="7">The sequence shown here is derived from an EMBL/GenBank/DDBJ whole genome shotgun (WGS) entry which is preliminary data.</text>
</comment>
<feature type="transmembrane region" description="Helical" evidence="5">
    <location>
        <begin position="101"/>
        <end position="119"/>
    </location>
</feature>
<protein>
    <submittedName>
        <fullName evidence="7">Viral beta C/D like family protein</fullName>
    </submittedName>
</protein>